<protein>
    <submittedName>
        <fullName evidence="5">LysM domain-containing protein</fullName>
    </submittedName>
</protein>
<evidence type="ECO:0000313" key="6">
    <source>
        <dbReference type="Proteomes" id="UP000703269"/>
    </source>
</evidence>
<accession>A0A9P3GM88</accession>
<feature type="domain" description="LysM" evidence="4">
    <location>
        <begin position="27"/>
        <end position="73"/>
    </location>
</feature>
<dbReference type="InterPro" id="IPR036779">
    <property type="entry name" value="LysM_dom_sf"/>
</dbReference>
<evidence type="ECO:0000256" key="3">
    <source>
        <dbReference type="SAM" id="SignalP"/>
    </source>
</evidence>
<keyword evidence="1" id="KW-0147">Chitin-binding</keyword>
<dbReference type="Proteomes" id="UP000703269">
    <property type="component" value="Unassembled WGS sequence"/>
</dbReference>
<feature type="domain" description="LysM" evidence="4">
    <location>
        <begin position="82"/>
        <end position="128"/>
    </location>
</feature>
<evidence type="ECO:0000313" key="5">
    <source>
        <dbReference type="EMBL" id="GJE98017.1"/>
    </source>
</evidence>
<dbReference type="GO" id="GO:0008061">
    <property type="term" value="F:chitin binding"/>
    <property type="evidence" value="ECO:0007669"/>
    <property type="project" value="UniProtKB-KW"/>
</dbReference>
<organism evidence="5 6">
    <name type="scientific">Phanerochaete sordida</name>
    <dbReference type="NCBI Taxonomy" id="48140"/>
    <lineage>
        <taxon>Eukaryota</taxon>
        <taxon>Fungi</taxon>
        <taxon>Dikarya</taxon>
        <taxon>Basidiomycota</taxon>
        <taxon>Agaricomycotina</taxon>
        <taxon>Agaricomycetes</taxon>
        <taxon>Polyporales</taxon>
        <taxon>Phanerochaetaceae</taxon>
        <taxon>Phanerochaete</taxon>
    </lineage>
</organism>
<evidence type="ECO:0000256" key="1">
    <source>
        <dbReference type="ARBA" id="ARBA00022669"/>
    </source>
</evidence>
<feature type="chain" id="PRO_5040329634" evidence="3">
    <location>
        <begin position="20"/>
        <end position="136"/>
    </location>
</feature>
<proteinExistence type="predicted"/>
<dbReference type="InterPro" id="IPR052210">
    <property type="entry name" value="LysM1-like"/>
</dbReference>
<dbReference type="InterPro" id="IPR018392">
    <property type="entry name" value="LysM"/>
</dbReference>
<dbReference type="SUPFAM" id="SSF54106">
    <property type="entry name" value="LysM domain"/>
    <property type="match status" value="2"/>
</dbReference>
<comment type="caution">
    <text evidence="5">The sequence shown here is derived from an EMBL/GenBank/DDBJ whole genome shotgun (WGS) entry which is preliminary data.</text>
</comment>
<keyword evidence="3" id="KW-0732">Signal</keyword>
<dbReference type="Pfam" id="PF01476">
    <property type="entry name" value="LysM"/>
    <property type="match status" value="2"/>
</dbReference>
<dbReference type="AlphaFoldDB" id="A0A9P3GM88"/>
<keyword evidence="2" id="KW-0843">Virulence</keyword>
<feature type="signal peptide" evidence="3">
    <location>
        <begin position="1"/>
        <end position="19"/>
    </location>
</feature>
<gene>
    <name evidence="5" type="ORF">PsYK624_142390</name>
</gene>
<dbReference type="CDD" id="cd00118">
    <property type="entry name" value="LysM"/>
    <property type="match status" value="2"/>
</dbReference>
<dbReference type="PANTHER" id="PTHR34997">
    <property type="entry name" value="AM15"/>
    <property type="match status" value="1"/>
</dbReference>
<sequence>MFVLAPLATLAALFLTVHAQLPPDCARTTIVQSDDTCNSISATQHVSTFQLAHVNPGINAACSNLQKGQTLCLGVAGQDCSTVDVVSNGDSCATIAGGAGISVSTLLHNNPNVDPACDNIGIGEVLCTANVLFDYT</sequence>
<dbReference type="PROSITE" id="PS51782">
    <property type="entry name" value="LYSM"/>
    <property type="match status" value="2"/>
</dbReference>
<evidence type="ECO:0000259" key="4">
    <source>
        <dbReference type="PROSITE" id="PS51782"/>
    </source>
</evidence>
<dbReference type="PANTHER" id="PTHR34997:SF1">
    <property type="entry name" value="PEPTIDOGLYCAN-BINDING LYSIN DOMAIN"/>
    <property type="match status" value="1"/>
</dbReference>
<name>A0A9P3GM88_9APHY</name>
<dbReference type="SMART" id="SM00257">
    <property type="entry name" value="LysM"/>
    <property type="match status" value="2"/>
</dbReference>
<dbReference type="EMBL" id="BPQB01000080">
    <property type="protein sequence ID" value="GJE98017.1"/>
    <property type="molecule type" value="Genomic_DNA"/>
</dbReference>
<evidence type="ECO:0000256" key="2">
    <source>
        <dbReference type="ARBA" id="ARBA00023026"/>
    </source>
</evidence>
<dbReference type="OrthoDB" id="5985073at2759"/>
<reference evidence="5 6" key="1">
    <citation type="submission" date="2021-08" db="EMBL/GenBank/DDBJ databases">
        <title>Draft Genome Sequence of Phanerochaete sordida strain YK-624.</title>
        <authorList>
            <person name="Mori T."/>
            <person name="Dohra H."/>
            <person name="Suzuki T."/>
            <person name="Kawagishi H."/>
            <person name="Hirai H."/>
        </authorList>
    </citation>
    <scope>NUCLEOTIDE SEQUENCE [LARGE SCALE GENOMIC DNA]</scope>
    <source>
        <strain evidence="5 6">YK-624</strain>
    </source>
</reference>
<keyword evidence="6" id="KW-1185">Reference proteome</keyword>
<dbReference type="Gene3D" id="3.10.350.10">
    <property type="entry name" value="LysM domain"/>
    <property type="match status" value="2"/>
</dbReference>